<feature type="region of interest" description="Disordered" evidence="3">
    <location>
        <begin position="458"/>
        <end position="477"/>
    </location>
</feature>
<dbReference type="PRINTS" id="PR00053">
    <property type="entry name" value="FORKHEAD"/>
</dbReference>
<dbReference type="InterPro" id="IPR036390">
    <property type="entry name" value="WH_DNA-bd_sf"/>
</dbReference>
<dbReference type="PROSITE" id="PS00657">
    <property type="entry name" value="FORK_HEAD_1"/>
    <property type="match status" value="1"/>
</dbReference>
<dbReference type="PANTHER" id="PTHR11829:SF343">
    <property type="entry name" value="FORK-HEAD DOMAIN-CONTAINING PROTEIN"/>
    <property type="match status" value="1"/>
</dbReference>
<dbReference type="Pfam" id="PF00250">
    <property type="entry name" value="Forkhead"/>
    <property type="match status" value="1"/>
</dbReference>
<evidence type="ECO:0000313" key="6">
    <source>
        <dbReference type="Proteomes" id="UP001345013"/>
    </source>
</evidence>
<accession>A0ABR0K8P7</accession>
<feature type="compositionally biased region" description="Basic and acidic residues" evidence="3">
    <location>
        <begin position="507"/>
        <end position="516"/>
    </location>
</feature>
<comment type="caution">
    <text evidence="5">The sequence shown here is derived from an EMBL/GenBank/DDBJ whole genome shotgun (WGS) entry which is preliminary data.</text>
</comment>
<organism evidence="5 6">
    <name type="scientific">Lithohypha guttulata</name>
    <dbReference type="NCBI Taxonomy" id="1690604"/>
    <lineage>
        <taxon>Eukaryota</taxon>
        <taxon>Fungi</taxon>
        <taxon>Dikarya</taxon>
        <taxon>Ascomycota</taxon>
        <taxon>Pezizomycotina</taxon>
        <taxon>Eurotiomycetes</taxon>
        <taxon>Chaetothyriomycetidae</taxon>
        <taxon>Chaetothyriales</taxon>
        <taxon>Trichomeriaceae</taxon>
        <taxon>Lithohypha</taxon>
    </lineage>
</organism>
<sequence length="750" mass="83015">MSPTRQPPAIQIYQDFADPHAQPPPQKRPRPQLAPSAMPLQPTRNTQIPTYAALHPSIAMKHVSAPQQISPLQPQFPPISHDYNPYGMMPHMTMPEHPPIYTDSPQKRMILPSSQPLQPAPSAPQPLFSTWDSNFQHFEQENFHMSMPMPDNFADFPDPSQVRRGPLKRSYSETVPSNDKPFKRARHFHDEEEETLELPQPEDMPSIEDDGQKPPYSYAQMIGMAILRAPGRKLTLANIYDWISTTFRFYREDPKTGWHNSIRHNLSLNKAFTKQERPKSDAGKGCYWVIQPGMEAQFFKDKPRKNNGSINIAMQQAFSSQPTMQAMAQPIVEAIQPRPWIVHSQPAIQPAAPVAPQRPHTAPAVDPALPELSSDATVPASDPALAEDDVIVSKEIPDLGPPSMLPPPSSPPIINSSPPVVPRHLRTISSPANVTRQTAKQLKRAQTGMDDSGYFSSLESSARRPRHGGVMPTSELGFVPKKRHGRAEEEIARIRSSSHDITPSGRRYTDAGREGARSSSPARQSPTKVPATPTVVFKKPYLPPHSISPNSQLRRHREAMQQFIGSPDKADDVFGNELDIYSPAFKLGTPSFAHSFDDSLLYDFTAPLTPFGSSPIKPLMSGRPSAHRSNTTIGVLSDVTKRANGQLNSKAPSKIPGNITLKAPTQIGYTGSPLKKFMMTKHVEFYQDENDNALFDFGSFPDENSEEGEDLDISKGFSKIGSANNGASLSFGKPLGSMRPAFARSNTSRF</sequence>
<feature type="domain" description="Fork-head" evidence="4">
    <location>
        <begin position="213"/>
        <end position="304"/>
    </location>
</feature>
<dbReference type="EMBL" id="JAVRRG010000069">
    <property type="protein sequence ID" value="KAK5091796.1"/>
    <property type="molecule type" value="Genomic_DNA"/>
</dbReference>
<dbReference type="InterPro" id="IPR018122">
    <property type="entry name" value="TF_fork_head_CS_1"/>
</dbReference>
<dbReference type="InterPro" id="IPR036388">
    <property type="entry name" value="WH-like_DNA-bd_sf"/>
</dbReference>
<keyword evidence="1 2" id="KW-0238">DNA-binding</keyword>
<feature type="region of interest" description="Disordered" evidence="3">
    <location>
        <begin position="157"/>
        <end position="184"/>
    </location>
</feature>
<reference evidence="5 6" key="1">
    <citation type="submission" date="2023-08" db="EMBL/GenBank/DDBJ databases">
        <title>Black Yeasts Isolated from many extreme environments.</title>
        <authorList>
            <person name="Coleine C."/>
            <person name="Stajich J.E."/>
            <person name="Selbmann L."/>
        </authorList>
    </citation>
    <scope>NUCLEOTIDE SEQUENCE [LARGE SCALE GENOMIC DNA]</scope>
    <source>
        <strain evidence="5 6">CCFEE 5885</strain>
    </source>
</reference>
<dbReference type="SMART" id="SM00339">
    <property type="entry name" value="FH"/>
    <property type="match status" value="1"/>
</dbReference>
<comment type="subcellular location">
    <subcellularLocation>
        <location evidence="2">Nucleus</location>
    </subcellularLocation>
</comment>
<keyword evidence="2" id="KW-0539">Nucleus</keyword>
<evidence type="ECO:0000313" key="5">
    <source>
        <dbReference type="EMBL" id="KAK5091796.1"/>
    </source>
</evidence>
<dbReference type="InterPro" id="IPR050211">
    <property type="entry name" value="FOX_domain-containing"/>
</dbReference>
<evidence type="ECO:0000256" key="3">
    <source>
        <dbReference type="SAM" id="MobiDB-lite"/>
    </source>
</evidence>
<protein>
    <submittedName>
        <fullName evidence="5">Forkhead transcription factor</fullName>
    </submittedName>
</protein>
<dbReference type="PROSITE" id="PS50039">
    <property type="entry name" value="FORK_HEAD_3"/>
    <property type="match status" value="1"/>
</dbReference>
<dbReference type="PANTHER" id="PTHR11829">
    <property type="entry name" value="FORKHEAD BOX PROTEIN"/>
    <property type="match status" value="1"/>
</dbReference>
<feature type="region of interest" description="Disordered" evidence="3">
    <location>
        <begin position="720"/>
        <end position="750"/>
    </location>
</feature>
<evidence type="ECO:0000259" key="4">
    <source>
        <dbReference type="PROSITE" id="PS50039"/>
    </source>
</evidence>
<dbReference type="Proteomes" id="UP001345013">
    <property type="component" value="Unassembled WGS sequence"/>
</dbReference>
<evidence type="ECO:0000256" key="1">
    <source>
        <dbReference type="ARBA" id="ARBA00023125"/>
    </source>
</evidence>
<keyword evidence="6" id="KW-1185">Reference proteome</keyword>
<feature type="DNA-binding region" description="Fork-head" evidence="2">
    <location>
        <begin position="213"/>
        <end position="304"/>
    </location>
</feature>
<feature type="region of interest" description="Disordered" evidence="3">
    <location>
        <begin position="496"/>
        <end position="531"/>
    </location>
</feature>
<dbReference type="Gene3D" id="1.10.10.10">
    <property type="entry name" value="Winged helix-like DNA-binding domain superfamily/Winged helix DNA-binding domain"/>
    <property type="match status" value="1"/>
</dbReference>
<proteinExistence type="predicted"/>
<evidence type="ECO:0000256" key="2">
    <source>
        <dbReference type="PROSITE-ProRule" id="PRU00089"/>
    </source>
</evidence>
<dbReference type="SUPFAM" id="SSF46785">
    <property type="entry name" value="Winged helix' DNA-binding domain"/>
    <property type="match status" value="1"/>
</dbReference>
<feature type="compositionally biased region" description="Polar residues" evidence="3">
    <location>
        <begin position="517"/>
        <end position="527"/>
    </location>
</feature>
<name>A0ABR0K8P7_9EURO</name>
<dbReference type="CDD" id="cd00059">
    <property type="entry name" value="FH_FOX"/>
    <property type="match status" value="1"/>
</dbReference>
<feature type="region of interest" description="Disordered" evidence="3">
    <location>
        <begin position="1"/>
        <end position="46"/>
    </location>
</feature>
<dbReference type="InterPro" id="IPR001766">
    <property type="entry name" value="Fork_head_dom"/>
</dbReference>
<gene>
    <name evidence="5" type="primary">HCM1</name>
    <name evidence="5" type="ORF">LTR24_005795</name>
</gene>